<evidence type="ECO:0000256" key="1">
    <source>
        <dbReference type="SAM" id="MobiDB-lite"/>
    </source>
</evidence>
<dbReference type="SUPFAM" id="SSF53335">
    <property type="entry name" value="S-adenosyl-L-methionine-dependent methyltransferases"/>
    <property type="match status" value="1"/>
</dbReference>
<dbReference type="InterPro" id="IPR041698">
    <property type="entry name" value="Methyltransf_25"/>
</dbReference>
<evidence type="ECO:0000259" key="2">
    <source>
        <dbReference type="Pfam" id="PF13649"/>
    </source>
</evidence>
<reference evidence="3 4" key="1">
    <citation type="journal article" date="2016" name="Nat. Commun.">
        <title>Thousands of microbial genomes shed light on interconnected biogeochemical processes in an aquifer system.</title>
        <authorList>
            <person name="Anantharaman K."/>
            <person name="Brown C.T."/>
            <person name="Hug L.A."/>
            <person name="Sharon I."/>
            <person name="Castelle C.J."/>
            <person name="Probst A.J."/>
            <person name="Thomas B.C."/>
            <person name="Singh A."/>
            <person name="Wilkins M.J."/>
            <person name="Karaoz U."/>
            <person name="Brodie E.L."/>
            <person name="Williams K.H."/>
            <person name="Hubbard S.S."/>
            <person name="Banfield J.F."/>
        </authorList>
    </citation>
    <scope>NUCLEOTIDE SEQUENCE [LARGE SCALE GENOMIC DNA]</scope>
</reference>
<gene>
    <name evidence="3" type="ORF">A2817_00060</name>
</gene>
<dbReference type="CDD" id="cd02440">
    <property type="entry name" value="AdoMet_MTases"/>
    <property type="match status" value="1"/>
</dbReference>
<dbReference type="PANTHER" id="PTHR44068">
    <property type="entry name" value="ZGC:194242"/>
    <property type="match status" value="1"/>
</dbReference>
<dbReference type="InterPro" id="IPR050447">
    <property type="entry name" value="Erg6_SMT_methyltransf"/>
</dbReference>
<dbReference type="Gene3D" id="3.40.50.150">
    <property type="entry name" value="Vaccinia Virus protein VP39"/>
    <property type="match status" value="1"/>
</dbReference>
<name>A0A1F8ECG1_9BACT</name>
<organism evidence="3 4">
    <name type="scientific">Candidatus Yanofskybacteria bacterium RIFCSPHIGHO2_01_FULL_39_8b</name>
    <dbReference type="NCBI Taxonomy" id="1802659"/>
    <lineage>
        <taxon>Bacteria</taxon>
        <taxon>Candidatus Yanofskyibacteriota</taxon>
    </lineage>
</organism>
<accession>A0A1F8ECG1</accession>
<feature type="domain" description="Methyltransferase" evidence="2">
    <location>
        <begin position="49"/>
        <end position="143"/>
    </location>
</feature>
<dbReference type="PANTHER" id="PTHR44068:SF11">
    <property type="entry name" value="GERANYL DIPHOSPHATE 2-C-METHYLTRANSFERASE"/>
    <property type="match status" value="1"/>
</dbReference>
<dbReference type="Pfam" id="PF13649">
    <property type="entry name" value="Methyltransf_25"/>
    <property type="match status" value="1"/>
</dbReference>
<evidence type="ECO:0000313" key="3">
    <source>
        <dbReference type="EMBL" id="OGM98556.1"/>
    </source>
</evidence>
<dbReference type="InterPro" id="IPR029063">
    <property type="entry name" value="SAM-dependent_MTases_sf"/>
</dbReference>
<proteinExistence type="predicted"/>
<feature type="compositionally biased region" description="Basic and acidic residues" evidence="1">
    <location>
        <begin position="7"/>
        <end position="21"/>
    </location>
</feature>
<feature type="region of interest" description="Disordered" evidence="1">
    <location>
        <begin position="1"/>
        <end position="21"/>
    </location>
</feature>
<sequence>MMTSPDNFEKRKEKWENKQDNRADSVRQATFILTVKNALELLSVKSGKVLDIGCGFGELAILLARNTDFEITGFDISKPAVEVARENVRKTGLEDRIKVEEGDVYCLKYDDCSFDVVVSFGYVSAATYRGAQKEIARVLKPGGILICDFINCLSFYKIFSSLIRILKKNSPYYLSLPGIRREFEKEGLIFKRQRFFNTYPPLNLNLSPRIFLAFENTLGWLLKRCLARVRLVCFLSIRK</sequence>
<dbReference type="EMBL" id="MGIZ01000037">
    <property type="protein sequence ID" value="OGM98556.1"/>
    <property type="molecule type" value="Genomic_DNA"/>
</dbReference>
<dbReference type="AlphaFoldDB" id="A0A1F8ECG1"/>
<dbReference type="Proteomes" id="UP000177594">
    <property type="component" value="Unassembled WGS sequence"/>
</dbReference>
<evidence type="ECO:0000313" key="4">
    <source>
        <dbReference type="Proteomes" id="UP000177594"/>
    </source>
</evidence>
<comment type="caution">
    <text evidence="3">The sequence shown here is derived from an EMBL/GenBank/DDBJ whole genome shotgun (WGS) entry which is preliminary data.</text>
</comment>
<protein>
    <recommendedName>
        <fullName evidence="2">Methyltransferase domain-containing protein</fullName>
    </recommendedName>
</protein>